<dbReference type="InterPro" id="IPR011047">
    <property type="entry name" value="Quinoprotein_ADH-like_sf"/>
</dbReference>
<gene>
    <name evidence="1" type="ORF">K503DRAFT_799935</name>
</gene>
<keyword evidence="2" id="KW-1185">Reference proteome</keyword>
<reference evidence="1 2" key="1">
    <citation type="submission" date="2016-06" db="EMBL/GenBank/DDBJ databases">
        <title>Comparative genomics of the ectomycorrhizal sister species Rhizopogon vinicolor and Rhizopogon vesiculosus (Basidiomycota: Boletales) reveals a divergence of the mating type B locus.</title>
        <authorList>
            <consortium name="DOE Joint Genome Institute"/>
            <person name="Mujic A.B."/>
            <person name="Kuo A."/>
            <person name="Tritt A."/>
            <person name="Lipzen A."/>
            <person name="Chen C."/>
            <person name="Johnson J."/>
            <person name="Sharma A."/>
            <person name="Barry K."/>
            <person name="Grigoriev I.V."/>
            <person name="Spatafora J.W."/>
        </authorList>
    </citation>
    <scope>NUCLEOTIDE SEQUENCE [LARGE SCALE GENOMIC DNA]</scope>
    <source>
        <strain evidence="1 2">AM-OR11-026</strain>
    </source>
</reference>
<dbReference type="Proteomes" id="UP000092154">
    <property type="component" value="Unassembled WGS sequence"/>
</dbReference>
<dbReference type="EMBL" id="KV448263">
    <property type="protein sequence ID" value="OAX39088.1"/>
    <property type="molecule type" value="Genomic_DNA"/>
</dbReference>
<proteinExistence type="predicted"/>
<dbReference type="OrthoDB" id="2684955at2759"/>
<dbReference type="InterPro" id="IPR015943">
    <property type="entry name" value="WD40/YVTN_repeat-like_dom_sf"/>
</dbReference>
<accession>A0A1B7N2I9</accession>
<dbReference type="Gene3D" id="2.130.10.10">
    <property type="entry name" value="YVTN repeat-like/Quinoprotein amine dehydrogenase"/>
    <property type="match status" value="1"/>
</dbReference>
<evidence type="ECO:0000313" key="2">
    <source>
        <dbReference type="Proteomes" id="UP000092154"/>
    </source>
</evidence>
<dbReference type="InParanoid" id="A0A1B7N2I9"/>
<organism evidence="1 2">
    <name type="scientific">Rhizopogon vinicolor AM-OR11-026</name>
    <dbReference type="NCBI Taxonomy" id="1314800"/>
    <lineage>
        <taxon>Eukaryota</taxon>
        <taxon>Fungi</taxon>
        <taxon>Dikarya</taxon>
        <taxon>Basidiomycota</taxon>
        <taxon>Agaricomycotina</taxon>
        <taxon>Agaricomycetes</taxon>
        <taxon>Agaricomycetidae</taxon>
        <taxon>Boletales</taxon>
        <taxon>Suillineae</taxon>
        <taxon>Rhizopogonaceae</taxon>
        <taxon>Rhizopogon</taxon>
    </lineage>
</organism>
<dbReference type="SUPFAM" id="SSF50998">
    <property type="entry name" value="Quinoprotein alcohol dehydrogenase-like"/>
    <property type="match status" value="1"/>
</dbReference>
<evidence type="ECO:0000313" key="1">
    <source>
        <dbReference type="EMBL" id="OAX39088.1"/>
    </source>
</evidence>
<name>A0A1B7N2I9_9AGAM</name>
<evidence type="ECO:0008006" key="3">
    <source>
        <dbReference type="Google" id="ProtNLM"/>
    </source>
</evidence>
<sequence>MLSYQPDSSSYFPDDKQMISKSWDKTARRWDPQAGMEIEKARGVREYGVRAVAVSGDNRWVVTAGGDRLHGAHSLGGSATSQFAKPDGWLGKFEEIGLEG</sequence>
<dbReference type="AlphaFoldDB" id="A0A1B7N2I9"/>
<protein>
    <recommendedName>
        <fullName evidence="3">WD40 repeat-like protein</fullName>
    </recommendedName>
</protein>